<gene>
    <name evidence="1" type="ORF">SAMN05216282_1011</name>
</gene>
<dbReference type="InterPro" id="IPR011335">
    <property type="entry name" value="Restrct_endonuc-II-like"/>
</dbReference>
<dbReference type="Gene3D" id="3.40.960.10">
    <property type="entry name" value="VSR Endonuclease"/>
    <property type="match status" value="1"/>
</dbReference>
<proteinExistence type="predicted"/>
<dbReference type="Proteomes" id="UP000198701">
    <property type="component" value="Unassembled WGS sequence"/>
</dbReference>
<keyword evidence="2" id="KW-1185">Reference proteome</keyword>
<evidence type="ECO:0000313" key="1">
    <source>
        <dbReference type="EMBL" id="SDJ82454.1"/>
    </source>
</evidence>
<organism evidence="1 2">
    <name type="scientific">Cryobacterium psychrotolerans</name>
    <dbReference type="NCBI Taxonomy" id="386301"/>
    <lineage>
        <taxon>Bacteria</taxon>
        <taxon>Bacillati</taxon>
        <taxon>Actinomycetota</taxon>
        <taxon>Actinomycetes</taxon>
        <taxon>Micrococcales</taxon>
        <taxon>Microbacteriaceae</taxon>
        <taxon>Cryobacterium</taxon>
    </lineage>
</organism>
<dbReference type="STRING" id="386301.SAMN05216282_1011"/>
<dbReference type="AlphaFoldDB" id="A0A1G8WW44"/>
<dbReference type="EMBL" id="FNFU01000001">
    <property type="protein sequence ID" value="SDJ82454.1"/>
    <property type="molecule type" value="Genomic_DNA"/>
</dbReference>
<evidence type="ECO:0000313" key="2">
    <source>
        <dbReference type="Proteomes" id="UP000198701"/>
    </source>
</evidence>
<sequence>MGMAARIVLPPELADEPFSVRRARELGLGKSRLGGTDLDKPYRGLRTVAPAPTSVLELSRAYATRMPPTHVFSHGTAAVLHGMPLPGRLVHERVLHVTVPAKNRPPQVAGIVGHELQAVLMDVELLDLLPVTSPLQTWIDLGPLLTRGELVAVADFLCAGPTPRYEPQDLRAAAAHLKGRRGCRALREAAALARARVDSPKETEVRMLLVDTGLPEPVANFEVTDAAGRVIARVDLAWPQFRLCIEYEGDIHRTDRLRFRSDITRRERLEDAGWRVIRITDDDLRDGGRELLRRVRSALAARGCRA</sequence>
<name>A0A1G8WW44_9MICO</name>
<accession>A0A1G8WW44</accession>
<reference evidence="1 2" key="1">
    <citation type="submission" date="2016-10" db="EMBL/GenBank/DDBJ databases">
        <authorList>
            <person name="de Groot N.N."/>
        </authorList>
    </citation>
    <scope>NUCLEOTIDE SEQUENCE [LARGE SCALE GENOMIC DNA]</scope>
    <source>
        <strain evidence="1 2">CGMCC 1.5382</strain>
    </source>
</reference>
<dbReference type="SUPFAM" id="SSF52980">
    <property type="entry name" value="Restriction endonuclease-like"/>
    <property type="match status" value="1"/>
</dbReference>
<protein>
    <recommendedName>
        <fullName evidence="3">DUF559 domain-containing protein</fullName>
    </recommendedName>
</protein>
<evidence type="ECO:0008006" key="3">
    <source>
        <dbReference type="Google" id="ProtNLM"/>
    </source>
</evidence>